<feature type="transmembrane region" description="Helical" evidence="1">
    <location>
        <begin position="30"/>
        <end position="50"/>
    </location>
</feature>
<evidence type="ECO:0000313" key="3">
    <source>
        <dbReference type="Proteomes" id="UP001642409"/>
    </source>
</evidence>
<keyword evidence="1" id="KW-0812">Transmembrane</keyword>
<keyword evidence="3" id="KW-1185">Reference proteome</keyword>
<evidence type="ECO:0000256" key="1">
    <source>
        <dbReference type="SAM" id="Phobius"/>
    </source>
</evidence>
<keyword evidence="1" id="KW-1133">Transmembrane helix</keyword>
<evidence type="ECO:0000313" key="2">
    <source>
        <dbReference type="EMBL" id="CAL5970238.1"/>
    </source>
</evidence>
<reference evidence="2 3" key="1">
    <citation type="submission" date="2024-07" db="EMBL/GenBank/DDBJ databases">
        <authorList>
            <person name="Akdeniz Z."/>
        </authorList>
    </citation>
    <scope>NUCLEOTIDE SEQUENCE [LARGE SCALE GENOMIC DNA]</scope>
</reference>
<name>A0ABP1GDV8_9EUKA</name>
<dbReference type="EMBL" id="CAXDID020000001">
    <property type="protein sequence ID" value="CAL5970238.1"/>
    <property type="molecule type" value="Genomic_DNA"/>
</dbReference>
<feature type="transmembrane region" description="Helical" evidence="1">
    <location>
        <begin position="56"/>
        <end position="74"/>
    </location>
</feature>
<proteinExistence type="predicted"/>
<protein>
    <submittedName>
        <fullName evidence="2">Hypothetical_protein</fullName>
    </submittedName>
</protein>
<organism evidence="2 3">
    <name type="scientific">Hexamita inflata</name>
    <dbReference type="NCBI Taxonomy" id="28002"/>
    <lineage>
        <taxon>Eukaryota</taxon>
        <taxon>Metamonada</taxon>
        <taxon>Diplomonadida</taxon>
        <taxon>Hexamitidae</taxon>
        <taxon>Hexamitinae</taxon>
        <taxon>Hexamita</taxon>
    </lineage>
</organism>
<accession>A0ABP1GDV8</accession>
<gene>
    <name evidence="2" type="ORF">HINF_LOCUS178</name>
</gene>
<comment type="caution">
    <text evidence="2">The sequence shown here is derived from an EMBL/GenBank/DDBJ whole genome shotgun (WGS) entry which is preliminary data.</text>
</comment>
<dbReference type="Proteomes" id="UP001642409">
    <property type="component" value="Unassembled WGS sequence"/>
</dbReference>
<keyword evidence="1" id="KW-0472">Membrane</keyword>
<sequence>MVFIYTGSTGRRQASPMEVFAAPICYRVTAWIWPILLASCIALVIVQAIGAGSANGGLYIAAAFIASCCFFFVIESITGCVSVKSIQYIQFPCCLSQKELERIEQDCTSRTPYFMMPTVKVRELPLTIEQNNKSAK</sequence>